<sequence length="308" mass="32146">MSRQKSMGTIEWLMLIVLSILWGGSFLFNGILVKVWPPFTIVAARVALAALALHLILRISGQAMPRDSKSWAAFFGMGLLNNVIPFSLIVWGQTHIVSGLASILNATTPLFAVIVAHLLTQDEKITAGRLVGVLTGFAGVALMIGPAALNGLGDNTLAQLAVLGGALSYSVAGIFGRRFKRMGMAPMLPAAGQVTASAIMLVPVALIVDRPWTLGMPGTETLAALAGLALLSTAIAYVLFFRILATAGATNLMLVTFLIPVSAILLGALVLGEQLLPKHFAGMAMIAIGLAAIDGRIAQAWKGKTASP</sequence>
<feature type="transmembrane region" description="Helical" evidence="5">
    <location>
        <begin position="12"/>
        <end position="33"/>
    </location>
</feature>
<evidence type="ECO:0000256" key="4">
    <source>
        <dbReference type="ARBA" id="ARBA00023136"/>
    </source>
</evidence>
<feature type="transmembrane region" description="Helical" evidence="5">
    <location>
        <begin position="39"/>
        <end position="59"/>
    </location>
</feature>
<feature type="transmembrane region" description="Helical" evidence="5">
    <location>
        <begin position="278"/>
        <end position="298"/>
    </location>
</feature>
<dbReference type="PANTHER" id="PTHR32322">
    <property type="entry name" value="INNER MEMBRANE TRANSPORTER"/>
    <property type="match status" value="1"/>
</dbReference>
<accession>A0A2U2DRX2</accession>
<feature type="transmembrane region" description="Helical" evidence="5">
    <location>
        <begin position="187"/>
        <end position="208"/>
    </location>
</feature>
<feature type="transmembrane region" description="Helical" evidence="5">
    <location>
        <begin position="220"/>
        <end position="240"/>
    </location>
</feature>
<dbReference type="AlphaFoldDB" id="A0A2U2DRX2"/>
<keyword evidence="2 5" id="KW-0812">Transmembrane</keyword>
<feature type="transmembrane region" description="Helical" evidence="5">
    <location>
        <begin position="71"/>
        <end position="90"/>
    </location>
</feature>
<dbReference type="Pfam" id="PF00892">
    <property type="entry name" value="EamA"/>
    <property type="match status" value="2"/>
</dbReference>
<dbReference type="InterPro" id="IPR037185">
    <property type="entry name" value="EmrE-like"/>
</dbReference>
<organism evidence="7 8">
    <name type="scientific">Metarhizobium album</name>
    <dbReference type="NCBI Taxonomy" id="2182425"/>
    <lineage>
        <taxon>Bacteria</taxon>
        <taxon>Pseudomonadati</taxon>
        <taxon>Pseudomonadota</taxon>
        <taxon>Alphaproteobacteria</taxon>
        <taxon>Hyphomicrobiales</taxon>
        <taxon>Rhizobiaceae</taxon>
        <taxon>Metarhizobium</taxon>
    </lineage>
</organism>
<evidence type="ECO:0000259" key="6">
    <source>
        <dbReference type="Pfam" id="PF00892"/>
    </source>
</evidence>
<comment type="subcellular location">
    <subcellularLocation>
        <location evidence="1">Membrane</location>
        <topology evidence="1">Multi-pass membrane protein</topology>
    </subcellularLocation>
</comment>
<feature type="transmembrane region" description="Helical" evidence="5">
    <location>
        <begin position="252"/>
        <end position="272"/>
    </location>
</feature>
<dbReference type="Proteomes" id="UP000245252">
    <property type="component" value="Unassembled WGS sequence"/>
</dbReference>
<feature type="transmembrane region" description="Helical" evidence="5">
    <location>
        <begin position="157"/>
        <end position="175"/>
    </location>
</feature>
<reference evidence="7 8" key="1">
    <citation type="submission" date="2018-05" db="EMBL/GenBank/DDBJ databases">
        <title>The draft genome of strain NS-104.</title>
        <authorList>
            <person name="Hang P."/>
            <person name="Jiang J."/>
        </authorList>
    </citation>
    <scope>NUCLEOTIDE SEQUENCE [LARGE SCALE GENOMIC DNA]</scope>
    <source>
        <strain evidence="7 8">NS-104</strain>
    </source>
</reference>
<feature type="transmembrane region" description="Helical" evidence="5">
    <location>
        <begin position="96"/>
        <end position="119"/>
    </location>
</feature>
<comment type="caution">
    <text evidence="7">The sequence shown here is derived from an EMBL/GenBank/DDBJ whole genome shotgun (WGS) entry which is preliminary data.</text>
</comment>
<name>A0A2U2DRX2_9HYPH</name>
<dbReference type="EMBL" id="QFBC01000004">
    <property type="protein sequence ID" value="PWE56048.1"/>
    <property type="molecule type" value="Genomic_DNA"/>
</dbReference>
<protein>
    <submittedName>
        <fullName evidence="7">EamA family transporter</fullName>
    </submittedName>
</protein>
<evidence type="ECO:0000256" key="1">
    <source>
        <dbReference type="ARBA" id="ARBA00004141"/>
    </source>
</evidence>
<gene>
    <name evidence="7" type="ORF">DEM27_11450</name>
</gene>
<feature type="domain" description="EamA" evidence="6">
    <location>
        <begin position="158"/>
        <end position="292"/>
    </location>
</feature>
<evidence type="ECO:0000256" key="2">
    <source>
        <dbReference type="ARBA" id="ARBA00022692"/>
    </source>
</evidence>
<proteinExistence type="predicted"/>
<feature type="domain" description="EamA" evidence="6">
    <location>
        <begin position="13"/>
        <end position="144"/>
    </location>
</feature>
<dbReference type="InterPro" id="IPR050638">
    <property type="entry name" value="AA-Vitamin_Transporters"/>
</dbReference>
<evidence type="ECO:0000313" key="8">
    <source>
        <dbReference type="Proteomes" id="UP000245252"/>
    </source>
</evidence>
<dbReference type="InterPro" id="IPR000620">
    <property type="entry name" value="EamA_dom"/>
</dbReference>
<feature type="transmembrane region" description="Helical" evidence="5">
    <location>
        <begin position="131"/>
        <end position="151"/>
    </location>
</feature>
<keyword evidence="3 5" id="KW-1133">Transmembrane helix</keyword>
<dbReference type="PANTHER" id="PTHR32322:SF9">
    <property type="entry name" value="AMINO-ACID METABOLITE EFFLUX PUMP-RELATED"/>
    <property type="match status" value="1"/>
</dbReference>
<dbReference type="SUPFAM" id="SSF103481">
    <property type="entry name" value="Multidrug resistance efflux transporter EmrE"/>
    <property type="match status" value="2"/>
</dbReference>
<dbReference type="RefSeq" id="WP_109458368.1">
    <property type="nucleotide sequence ID" value="NZ_QFBC01000004.1"/>
</dbReference>
<dbReference type="OrthoDB" id="9810556at2"/>
<dbReference type="GO" id="GO:0016020">
    <property type="term" value="C:membrane"/>
    <property type="evidence" value="ECO:0007669"/>
    <property type="project" value="UniProtKB-SubCell"/>
</dbReference>
<evidence type="ECO:0000256" key="3">
    <source>
        <dbReference type="ARBA" id="ARBA00022989"/>
    </source>
</evidence>
<keyword evidence="8" id="KW-1185">Reference proteome</keyword>
<evidence type="ECO:0000256" key="5">
    <source>
        <dbReference type="SAM" id="Phobius"/>
    </source>
</evidence>
<keyword evidence="4 5" id="KW-0472">Membrane</keyword>
<evidence type="ECO:0000313" key="7">
    <source>
        <dbReference type="EMBL" id="PWE56048.1"/>
    </source>
</evidence>